<sequence length="58" mass="6366">MEIVKLKTAIFARVGRTGKIGSLDLSTINGSQLAEALEWVYSSLFGLLKKIIRVQTLS</sequence>
<name>A0A3B0SDK5_9ZZZZ</name>
<evidence type="ECO:0000313" key="1">
    <source>
        <dbReference type="EMBL" id="VAW02133.1"/>
    </source>
</evidence>
<protein>
    <submittedName>
        <fullName evidence="1">Uncharacterized protein</fullName>
    </submittedName>
</protein>
<dbReference type="EMBL" id="UOEF01000341">
    <property type="protein sequence ID" value="VAW02133.1"/>
    <property type="molecule type" value="Genomic_DNA"/>
</dbReference>
<accession>A0A3B0SDK5</accession>
<gene>
    <name evidence="1" type="ORF">MNBD_ALPHA04-359</name>
</gene>
<reference evidence="1" key="1">
    <citation type="submission" date="2018-06" db="EMBL/GenBank/DDBJ databases">
        <authorList>
            <person name="Zhirakovskaya E."/>
        </authorList>
    </citation>
    <scope>NUCLEOTIDE SEQUENCE</scope>
</reference>
<proteinExistence type="predicted"/>
<dbReference type="AlphaFoldDB" id="A0A3B0SDK5"/>
<organism evidence="1">
    <name type="scientific">hydrothermal vent metagenome</name>
    <dbReference type="NCBI Taxonomy" id="652676"/>
    <lineage>
        <taxon>unclassified sequences</taxon>
        <taxon>metagenomes</taxon>
        <taxon>ecological metagenomes</taxon>
    </lineage>
</organism>